<name>A0A5N3UU59_MUNMU</name>
<accession>A0A5N3UU59</accession>
<dbReference type="GO" id="GO:0044547">
    <property type="term" value="F:DNA topoisomerase binding"/>
    <property type="evidence" value="ECO:0007669"/>
    <property type="project" value="TreeGrafter"/>
</dbReference>
<dbReference type="GO" id="GO:0000793">
    <property type="term" value="C:condensed chromosome"/>
    <property type="evidence" value="ECO:0007669"/>
    <property type="project" value="TreeGrafter"/>
</dbReference>
<feature type="domain" description="Mos1 transposase HTH" evidence="1">
    <location>
        <begin position="17"/>
        <end position="62"/>
    </location>
</feature>
<proteinExistence type="predicted"/>
<comment type="caution">
    <text evidence="2">The sequence shown here is derived from an EMBL/GenBank/DDBJ whole genome shotgun (WGS) entry which is preliminary data.</text>
</comment>
<dbReference type="GO" id="GO:0000014">
    <property type="term" value="F:single-stranded DNA endodeoxyribonuclease activity"/>
    <property type="evidence" value="ECO:0007669"/>
    <property type="project" value="TreeGrafter"/>
</dbReference>
<dbReference type="GO" id="GO:0003697">
    <property type="term" value="F:single-stranded DNA binding"/>
    <property type="evidence" value="ECO:0007669"/>
    <property type="project" value="TreeGrafter"/>
</dbReference>
<dbReference type="GO" id="GO:0000729">
    <property type="term" value="P:DNA double-strand break processing"/>
    <property type="evidence" value="ECO:0007669"/>
    <property type="project" value="TreeGrafter"/>
</dbReference>
<dbReference type="PANTHER" id="PTHR46060:SF2">
    <property type="entry name" value="HISTONE-LYSINE N-METHYLTRANSFERASE SETMAR"/>
    <property type="match status" value="1"/>
</dbReference>
<dbReference type="GO" id="GO:0003690">
    <property type="term" value="F:double-stranded DNA binding"/>
    <property type="evidence" value="ECO:0007669"/>
    <property type="project" value="TreeGrafter"/>
</dbReference>
<dbReference type="InterPro" id="IPR041426">
    <property type="entry name" value="Mos1_HTH"/>
</dbReference>
<evidence type="ECO:0000313" key="3">
    <source>
        <dbReference type="Proteomes" id="UP000326458"/>
    </source>
</evidence>
<dbReference type="Pfam" id="PF01359">
    <property type="entry name" value="Transposase_1"/>
    <property type="match status" value="1"/>
</dbReference>
<dbReference type="Pfam" id="PF17906">
    <property type="entry name" value="HTH_48"/>
    <property type="match status" value="1"/>
</dbReference>
<dbReference type="GO" id="GO:0044774">
    <property type="term" value="P:mitotic DNA integrity checkpoint signaling"/>
    <property type="evidence" value="ECO:0007669"/>
    <property type="project" value="TreeGrafter"/>
</dbReference>
<dbReference type="GO" id="GO:0006303">
    <property type="term" value="P:double-strand break repair via nonhomologous end joining"/>
    <property type="evidence" value="ECO:0007669"/>
    <property type="project" value="TreeGrafter"/>
</dbReference>
<dbReference type="GO" id="GO:0031297">
    <property type="term" value="P:replication fork processing"/>
    <property type="evidence" value="ECO:0007669"/>
    <property type="project" value="TreeGrafter"/>
</dbReference>
<dbReference type="InterPro" id="IPR052709">
    <property type="entry name" value="Transposase-MT_Hybrid"/>
</dbReference>
<dbReference type="Gene3D" id="1.10.10.1450">
    <property type="match status" value="1"/>
</dbReference>
<dbReference type="GO" id="GO:0042800">
    <property type="term" value="F:histone H3K4 methyltransferase activity"/>
    <property type="evidence" value="ECO:0007669"/>
    <property type="project" value="TreeGrafter"/>
</dbReference>
<dbReference type="Gene3D" id="3.30.420.10">
    <property type="entry name" value="Ribonuclease H-like superfamily/Ribonuclease H"/>
    <property type="match status" value="1"/>
</dbReference>
<dbReference type="Proteomes" id="UP000326458">
    <property type="component" value="Unassembled WGS sequence"/>
</dbReference>
<dbReference type="EMBL" id="VCEA01000681">
    <property type="protein sequence ID" value="KAB0340075.1"/>
    <property type="molecule type" value="Genomic_DNA"/>
</dbReference>
<sequence length="271" mass="31582">MDCIMPGFPSREMMLDKKQIRAIFLFEFKVSHKAAVTTHSINNAFGPGTANEHTMQWWFKKFCRDKSLEDEEHSGWLSEVDSDRLRVPHELPINQKKNHCFEVSSSLILYYNNEPLLDWIVTCNEKWIYITTGDGHLSGWTENKLQSTSQSQTCTQKKKKVLVTVWWSTACLIHYRFLNPKKTITSEKMGLVLLHDNAQPHATQSLPHQSYSTPDLSSTDYQFFKHLDNFLQGKCFHNQQEAENTSQEFSESQKAYFTWQKCVDCNGSYFD</sequence>
<dbReference type="GO" id="GO:0015074">
    <property type="term" value="P:DNA integration"/>
    <property type="evidence" value="ECO:0007669"/>
    <property type="project" value="TreeGrafter"/>
</dbReference>
<keyword evidence="3" id="KW-1185">Reference proteome</keyword>
<dbReference type="InterPro" id="IPR001888">
    <property type="entry name" value="Transposase_1"/>
</dbReference>
<reference evidence="2 3" key="1">
    <citation type="submission" date="2019-06" db="EMBL/GenBank/DDBJ databases">
        <title>Discovery of a novel chromosome fission-fusion reversal in muntjac.</title>
        <authorList>
            <person name="Mudd A.B."/>
            <person name="Bredeson J.V."/>
            <person name="Baum R."/>
            <person name="Hockemeyer D."/>
            <person name="Rokhsar D.S."/>
        </authorList>
    </citation>
    <scope>NUCLEOTIDE SEQUENCE [LARGE SCALE GENOMIC DNA]</scope>
    <source>
        <strain evidence="2">UTSW_UCB_Mm</strain>
        <tissue evidence="2">Fibroblast cell line</tissue>
    </source>
</reference>
<evidence type="ECO:0000259" key="1">
    <source>
        <dbReference type="Pfam" id="PF17906"/>
    </source>
</evidence>
<dbReference type="GO" id="GO:0005634">
    <property type="term" value="C:nucleus"/>
    <property type="evidence" value="ECO:0007669"/>
    <property type="project" value="TreeGrafter"/>
</dbReference>
<dbReference type="GO" id="GO:0035861">
    <property type="term" value="C:site of double-strand break"/>
    <property type="evidence" value="ECO:0007669"/>
    <property type="project" value="TreeGrafter"/>
</dbReference>
<organism evidence="2 3">
    <name type="scientific">Muntiacus muntjak</name>
    <name type="common">Barking deer</name>
    <name type="synonym">Indian muntjac</name>
    <dbReference type="NCBI Taxonomy" id="9888"/>
    <lineage>
        <taxon>Eukaryota</taxon>
        <taxon>Metazoa</taxon>
        <taxon>Chordata</taxon>
        <taxon>Craniata</taxon>
        <taxon>Vertebrata</taxon>
        <taxon>Euteleostomi</taxon>
        <taxon>Mammalia</taxon>
        <taxon>Eutheria</taxon>
        <taxon>Laurasiatheria</taxon>
        <taxon>Artiodactyla</taxon>
        <taxon>Ruminantia</taxon>
        <taxon>Pecora</taxon>
        <taxon>Cervidae</taxon>
        <taxon>Muntiacinae</taxon>
        <taxon>Muntiacus</taxon>
    </lineage>
</organism>
<dbReference type="AlphaFoldDB" id="A0A5N3UU59"/>
<dbReference type="InterPro" id="IPR036397">
    <property type="entry name" value="RNaseH_sf"/>
</dbReference>
<dbReference type="GO" id="GO:0046975">
    <property type="term" value="F:histone H3K36 methyltransferase activity"/>
    <property type="evidence" value="ECO:0007669"/>
    <property type="project" value="TreeGrafter"/>
</dbReference>
<protein>
    <recommendedName>
        <fullName evidence="1">Mos1 transposase HTH domain-containing protein</fullName>
    </recommendedName>
</protein>
<gene>
    <name evidence="2" type="ORF">FD754_023426</name>
</gene>
<dbReference type="PANTHER" id="PTHR46060">
    <property type="entry name" value="MARINER MOS1 TRANSPOSASE-LIKE PROTEIN"/>
    <property type="match status" value="1"/>
</dbReference>
<evidence type="ECO:0000313" key="2">
    <source>
        <dbReference type="EMBL" id="KAB0340075.1"/>
    </source>
</evidence>